<dbReference type="AlphaFoldDB" id="A0A6P8H9I6"/>
<feature type="disulfide bond" evidence="7">
    <location>
        <begin position="671"/>
        <end position="680"/>
    </location>
</feature>
<organism evidence="12 13">
    <name type="scientific">Actinia tenebrosa</name>
    <name type="common">Australian red waratah sea anemone</name>
    <dbReference type="NCBI Taxonomy" id="6105"/>
    <lineage>
        <taxon>Eukaryota</taxon>
        <taxon>Metazoa</taxon>
        <taxon>Cnidaria</taxon>
        <taxon>Anthozoa</taxon>
        <taxon>Hexacorallia</taxon>
        <taxon>Actiniaria</taxon>
        <taxon>Actiniidae</taxon>
        <taxon>Actinia</taxon>
    </lineage>
</organism>
<feature type="domain" description="EGF-like" evidence="10">
    <location>
        <begin position="1034"/>
        <end position="1071"/>
    </location>
</feature>
<dbReference type="PROSITE" id="PS00010">
    <property type="entry name" value="ASX_HYDROXYL"/>
    <property type="match status" value="1"/>
</dbReference>
<proteinExistence type="inferred from homology"/>
<feature type="chain" id="PRO_5027966594" evidence="9">
    <location>
        <begin position="21"/>
        <end position="1158"/>
    </location>
</feature>
<keyword evidence="5 8" id="KW-1015">Disulfide bond</keyword>
<accession>A0A6P8H9I6</accession>
<dbReference type="GO" id="GO:0045217">
    <property type="term" value="P:cell-cell junction maintenance"/>
    <property type="evidence" value="ECO:0007669"/>
    <property type="project" value="TreeGrafter"/>
</dbReference>
<dbReference type="Pfam" id="PF00008">
    <property type="entry name" value="EGF"/>
    <property type="match status" value="5"/>
</dbReference>
<dbReference type="SMART" id="SM00179">
    <property type="entry name" value="EGF_CA"/>
    <property type="match status" value="6"/>
</dbReference>
<dbReference type="OrthoDB" id="6331234at2759"/>
<evidence type="ECO:0000256" key="5">
    <source>
        <dbReference type="ARBA" id="ARBA00023157"/>
    </source>
</evidence>
<evidence type="ECO:0000256" key="6">
    <source>
        <dbReference type="ARBA" id="ARBA00023180"/>
    </source>
</evidence>
<feature type="disulfide bond" evidence="7">
    <location>
        <begin position="1138"/>
        <end position="1147"/>
    </location>
</feature>
<dbReference type="Pfam" id="PF00530">
    <property type="entry name" value="SRCR"/>
    <property type="match status" value="2"/>
</dbReference>
<feature type="signal peptide" evidence="9">
    <location>
        <begin position="1"/>
        <end position="20"/>
    </location>
</feature>
<dbReference type="FunCoup" id="A0A6P8H9I6">
    <property type="interactions" value="53"/>
</dbReference>
<evidence type="ECO:0000256" key="9">
    <source>
        <dbReference type="SAM" id="SignalP"/>
    </source>
</evidence>
<dbReference type="SMART" id="SM00202">
    <property type="entry name" value="SR"/>
    <property type="match status" value="2"/>
</dbReference>
<feature type="domain" description="SRCR" evidence="11">
    <location>
        <begin position="303"/>
        <end position="398"/>
    </location>
</feature>
<feature type="domain" description="EGF-like" evidence="10">
    <location>
        <begin position="1073"/>
        <end position="1109"/>
    </location>
</feature>
<evidence type="ECO:0000259" key="10">
    <source>
        <dbReference type="PROSITE" id="PS50026"/>
    </source>
</evidence>
<reference evidence="13" key="1">
    <citation type="submission" date="2025-08" db="UniProtKB">
        <authorList>
            <consortium name="RefSeq"/>
        </authorList>
    </citation>
    <scope>IDENTIFICATION</scope>
    <source>
        <tissue evidence="13">Tentacle</tissue>
    </source>
</reference>
<feature type="disulfide bond" evidence="7">
    <location>
        <begin position="985"/>
        <end position="994"/>
    </location>
</feature>
<dbReference type="PROSITE" id="PS50026">
    <property type="entry name" value="EGF_3"/>
    <property type="match status" value="6"/>
</dbReference>
<dbReference type="Pfam" id="PF23283">
    <property type="entry name" value="D8C_UMOD"/>
    <property type="match status" value="2"/>
</dbReference>
<dbReference type="InterPro" id="IPR001881">
    <property type="entry name" value="EGF-like_Ca-bd_dom"/>
</dbReference>
<evidence type="ECO:0000259" key="11">
    <source>
        <dbReference type="PROSITE" id="PS50287"/>
    </source>
</evidence>
<dbReference type="CDD" id="cd00054">
    <property type="entry name" value="EGF_CA"/>
    <property type="match status" value="6"/>
</dbReference>
<gene>
    <name evidence="13" type="primary">LOC116286709</name>
</gene>
<comment type="similarity">
    <text evidence="1">Belongs to the EGF domain peptide family.</text>
</comment>
<dbReference type="GeneID" id="116286709"/>
<dbReference type="FunFam" id="2.10.25.10:FF:000185">
    <property type="entry name" value="basement membrane-specific heparan sulfate proteoglycan core protein-like"/>
    <property type="match status" value="1"/>
</dbReference>
<feature type="domain" description="EGF-like" evidence="10">
    <location>
        <begin position="997"/>
        <end position="1033"/>
    </location>
</feature>
<dbReference type="InterPro" id="IPR000742">
    <property type="entry name" value="EGF"/>
</dbReference>
<dbReference type="SUPFAM" id="SSF57196">
    <property type="entry name" value="EGF/Laminin"/>
    <property type="match status" value="6"/>
</dbReference>
<dbReference type="Gene3D" id="3.10.250.10">
    <property type="entry name" value="SRCR-like domain"/>
    <property type="match status" value="2"/>
</dbReference>
<dbReference type="Proteomes" id="UP000515163">
    <property type="component" value="Unplaced"/>
</dbReference>
<feature type="disulfide bond" evidence="7">
    <location>
        <begin position="1061"/>
        <end position="1070"/>
    </location>
</feature>
<keyword evidence="3 9" id="KW-0732">Signal</keyword>
<dbReference type="InterPro" id="IPR001190">
    <property type="entry name" value="SRCR"/>
</dbReference>
<dbReference type="GO" id="GO:0016020">
    <property type="term" value="C:membrane"/>
    <property type="evidence" value="ECO:0007669"/>
    <property type="project" value="InterPro"/>
</dbReference>
<dbReference type="Pfam" id="PF12661">
    <property type="entry name" value="hEGF"/>
    <property type="match status" value="1"/>
</dbReference>
<feature type="disulfide bond" evidence="8">
    <location>
        <begin position="490"/>
        <end position="500"/>
    </location>
</feature>
<comment type="caution">
    <text evidence="8">Lacks conserved residue(s) required for the propagation of feature annotation.</text>
</comment>
<dbReference type="FunFam" id="2.10.25.10:FF:000173">
    <property type="entry name" value="Neurogenic locus notch protein 2"/>
    <property type="match status" value="2"/>
</dbReference>
<dbReference type="GO" id="GO:0005509">
    <property type="term" value="F:calcium ion binding"/>
    <property type="evidence" value="ECO:0007669"/>
    <property type="project" value="InterPro"/>
</dbReference>
<protein>
    <submittedName>
        <fullName evidence="13">Uncharacterized protein LOC116286709 isoform X1</fullName>
    </submittedName>
</protein>
<feature type="disulfide bond" evidence="7">
    <location>
        <begin position="1099"/>
        <end position="1108"/>
    </location>
</feature>
<keyword evidence="2 7" id="KW-0245">EGF-like domain</keyword>
<dbReference type="PRINTS" id="PR00258">
    <property type="entry name" value="SPERACTRCPTR"/>
</dbReference>
<dbReference type="InterPro" id="IPR057774">
    <property type="entry name" value="D8C_UMOD/GP2/OIT3-like"/>
</dbReference>
<feature type="disulfide bond" evidence="8">
    <location>
        <begin position="367"/>
        <end position="377"/>
    </location>
</feature>
<feature type="domain" description="EGF-like" evidence="10">
    <location>
        <begin position="958"/>
        <end position="995"/>
    </location>
</feature>
<dbReference type="SUPFAM" id="SSF56487">
    <property type="entry name" value="SRCR-like"/>
    <property type="match status" value="2"/>
</dbReference>
<keyword evidence="12" id="KW-1185">Reference proteome</keyword>
<dbReference type="FunFam" id="2.10.25.10:FF:000004">
    <property type="entry name" value="Neurogenic locus notch 1"/>
    <property type="match status" value="1"/>
</dbReference>
<dbReference type="InterPro" id="IPR013032">
    <property type="entry name" value="EGF-like_CS"/>
</dbReference>
<keyword evidence="4" id="KW-0677">Repeat</keyword>
<dbReference type="InterPro" id="IPR000152">
    <property type="entry name" value="EGF-type_Asp/Asn_hydroxyl_site"/>
</dbReference>
<evidence type="ECO:0000313" key="12">
    <source>
        <dbReference type="Proteomes" id="UP000515163"/>
    </source>
</evidence>
<feature type="disulfide bond" evidence="7">
    <location>
        <begin position="1023"/>
        <end position="1032"/>
    </location>
</feature>
<dbReference type="PANTHER" id="PTHR47653:SF1">
    <property type="entry name" value="DELETED IN MALIGNANT BRAIN TUMORS 1 PROTEIN"/>
    <property type="match status" value="1"/>
</dbReference>
<dbReference type="GO" id="GO:0051240">
    <property type="term" value="P:positive regulation of multicellular organismal process"/>
    <property type="evidence" value="ECO:0007669"/>
    <property type="project" value="UniProtKB-ARBA"/>
</dbReference>
<feature type="domain" description="EGF-like" evidence="10">
    <location>
        <begin position="1111"/>
        <end position="1148"/>
    </location>
</feature>
<feature type="domain" description="SRCR" evidence="11">
    <location>
        <begin position="426"/>
        <end position="521"/>
    </location>
</feature>
<evidence type="ECO:0000256" key="2">
    <source>
        <dbReference type="ARBA" id="ARBA00022536"/>
    </source>
</evidence>
<evidence type="ECO:0000256" key="1">
    <source>
        <dbReference type="ARBA" id="ARBA00006373"/>
    </source>
</evidence>
<dbReference type="PANTHER" id="PTHR47653">
    <property type="entry name" value="PROTEIN BARK BEETLE"/>
    <property type="match status" value="1"/>
</dbReference>
<feature type="domain" description="EGF-like" evidence="10">
    <location>
        <begin position="645"/>
        <end position="681"/>
    </location>
</feature>
<evidence type="ECO:0000313" key="13">
    <source>
        <dbReference type="RefSeq" id="XP_031549135.1"/>
    </source>
</evidence>
<evidence type="ECO:0000256" key="7">
    <source>
        <dbReference type="PROSITE-ProRule" id="PRU00076"/>
    </source>
</evidence>
<dbReference type="InterPro" id="IPR053243">
    <property type="entry name" value="SJ_maturation_regulator"/>
</dbReference>
<dbReference type="SMART" id="SM00181">
    <property type="entry name" value="EGF"/>
    <property type="match status" value="6"/>
</dbReference>
<dbReference type="KEGG" id="aten:116286709"/>
<dbReference type="PROSITE" id="PS01186">
    <property type="entry name" value="EGF_2"/>
    <property type="match status" value="5"/>
</dbReference>
<sequence>MELVQFFGLIILLFSGVVHSWGRNSYRGGTISYWPSTYHANWVEFRYRLAFDLSYVYCYAGNIGHPVTWTYLHSWPWSVTKFTYYGSSYDGNYGNHSRSWFLCSSYNSEEGWSEGNGSFAYQTDDDIKLIAKTYNYGYWIRNVSRVDGYGSMLLSATVNASAIGLFNNSSPVSSLPLTVYVDLGSPSVIKIPVEDPDGDIVRCRYASYQECYRGMCTYFPYGVLDEVSNQECYRGMCTYFPYGVLDEGNCTLSYNGTGYVNQLLPIILKLEDYPSGTTQFDSSNVLGSVDLQFVVHIKNATAVRIQGGGSSGRLQVLHNGVWGTVCDDGWSMTNTHVVCRQLGFDGALSYHNSGGGTGQIWLDDVRCSGNESAIQQCRHRGWGFHNCGHGEDVFVTCYRDVSATTVAPTTASIGVVNTTVTPALSVRIQGGGFSGLLQVLHNGVWGTVCDDIWSMTNTHVVCRQLGFAGAISYQTSGGGTGQIWLDDVQCSGNESAIQQCRHNGWGRHDCSHSEDVFVTCYRDECSNYAVLHASDRAQGYRGIKNKCDRYITPAWYRFMGDAGTAIATSCVPVRHCGTAAPGWMTGSHPTQADGVVTRTVCFNWNTTCCSRSKSIRVKNCGEFYVYYLRGHRDCNLRYCGNNTESNNTCVSSPCRNGATCTDTDYGYNCTCPYGYTGRHCETVAVAKATNCWHTAVSIHYTVGPSTITVTQSDANSIMTEVLNHGASQLLCSGLTLKLLKVTIASPANRYVITGSFGVMYGEMNLTQKQTASSCLGNAAIFMAIILRPDYYTSPLKGAYWADRASLTNYKDSTCCRDGLVSFNETCDTFFECKNYTVLSSSDRAANYYGSSYYCDRNDITPGWYRFMGDAGTTIATSCVDRYHCGTYGPGWMQGSHPTQAEGIVTRTVCYHYHSWDSNCCFRNNTIRVKNCGGFYVYELVKPPGCSYRYCGNGNVTDGNNTCASSPCRNGGTCYNRYNGGYSCSCPYGYTGSQCETSINSCSSNPCRNRGTCQAGVGWYRCSCPSRYTGQQCQTYMACTSGPCRNGGTCHNRYYGGYSCSCPNGYTGRQCQTGINSCNSNPCSNRATCQGGVGWYRCSCPSGYTGQQCQTYMYPCNSGPCRNGGTCYNRYYGGYSCSCPNGYTGRQCQTGILPLWSLW</sequence>
<dbReference type="FunFam" id="3.10.250.10:FF:000006">
    <property type="entry name" value="neurotrypsin isoform X2"/>
    <property type="match status" value="1"/>
</dbReference>
<dbReference type="InterPro" id="IPR036772">
    <property type="entry name" value="SRCR-like_dom_sf"/>
</dbReference>
<evidence type="ECO:0000256" key="3">
    <source>
        <dbReference type="ARBA" id="ARBA00022729"/>
    </source>
</evidence>
<dbReference type="RefSeq" id="XP_031549135.1">
    <property type="nucleotide sequence ID" value="XM_031693275.1"/>
</dbReference>
<dbReference type="FunFam" id="3.10.250.10:FF:000011">
    <property type="entry name" value="Scavenger receptor class A member 5"/>
    <property type="match status" value="1"/>
</dbReference>
<dbReference type="Gene3D" id="2.10.25.10">
    <property type="entry name" value="Laminin"/>
    <property type="match status" value="6"/>
</dbReference>
<dbReference type="InParanoid" id="A0A6P8H9I6"/>
<keyword evidence="6" id="KW-0325">Glycoprotein</keyword>
<dbReference type="GO" id="GO:0003008">
    <property type="term" value="P:system process"/>
    <property type="evidence" value="ECO:0007669"/>
    <property type="project" value="UniProtKB-ARBA"/>
</dbReference>
<name>A0A6P8H9I6_ACTTE</name>
<evidence type="ECO:0000256" key="4">
    <source>
        <dbReference type="ARBA" id="ARBA00022737"/>
    </source>
</evidence>
<dbReference type="FunFam" id="2.10.25.10:FF:000122">
    <property type="entry name" value="Protein crumbs homolog 2"/>
    <property type="match status" value="1"/>
</dbReference>
<evidence type="ECO:0000256" key="8">
    <source>
        <dbReference type="PROSITE-ProRule" id="PRU00196"/>
    </source>
</evidence>
<dbReference type="PROSITE" id="PS00022">
    <property type="entry name" value="EGF_1"/>
    <property type="match status" value="6"/>
</dbReference>
<dbReference type="FunFam" id="2.10.25.10:FF:000109">
    <property type="entry name" value="Notch homolog 4, [Drosophila]"/>
    <property type="match status" value="1"/>
</dbReference>
<dbReference type="GO" id="GO:0071944">
    <property type="term" value="C:cell periphery"/>
    <property type="evidence" value="ECO:0007669"/>
    <property type="project" value="UniProtKB-ARBA"/>
</dbReference>
<dbReference type="PROSITE" id="PS50287">
    <property type="entry name" value="SRCR_2"/>
    <property type="match status" value="2"/>
</dbReference>
<dbReference type="PRINTS" id="PR00010">
    <property type="entry name" value="EGFBLOOD"/>
</dbReference>